<dbReference type="AlphaFoldDB" id="A0AAN5HZA0"/>
<evidence type="ECO:0000313" key="2">
    <source>
        <dbReference type="Proteomes" id="UP001328107"/>
    </source>
</evidence>
<keyword evidence="2" id="KW-1185">Reference proteome</keyword>
<dbReference type="Proteomes" id="UP001328107">
    <property type="component" value="Unassembled WGS sequence"/>
</dbReference>
<proteinExistence type="predicted"/>
<evidence type="ECO:0000313" key="1">
    <source>
        <dbReference type="EMBL" id="GMR46273.1"/>
    </source>
</evidence>
<comment type="caution">
    <text evidence="1">The sequence shown here is derived from an EMBL/GenBank/DDBJ whole genome shotgun (WGS) entry which is preliminary data.</text>
</comment>
<reference evidence="2" key="1">
    <citation type="submission" date="2022-10" db="EMBL/GenBank/DDBJ databases">
        <title>Genome assembly of Pristionchus species.</title>
        <authorList>
            <person name="Yoshida K."/>
            <person name="Sommer R.J."/>
        </authorList>
    </citation>
    <scope>NUCLEOTIDE SEQUENCE [LARGE SCALE GENOMIC DNA]</scope>
    <source>
        <strain evidence="2">RS5460</strain>
    </source>
</reference>
<organism evidence="1 2">
    <name type="scientific">Pristionchus mayeri</name>
    <dbReference type="NCBI Taxonomy" id="1317129"/>
    <lineage>
        <taxon>Eukaryota</taxon>
        <taxon>Metazoa</taxon>
        <taxon>Ecdysozoa</taxon>
        <taxon>Nematoda</taxon>
        <taxon>Chromadorea</taxon>
        <taxon>Rhabditida</taxon>
        <taxon>Rhabditina</taxon>
        <taxon>Diplogasteromorpha</taxon>
        <taxon>Diplogasteroidea</taxon>
        <taxon>Neodiplogasteridae</taxon>
        <taxon>Pristionchus</taxon>
    </lineage>
</organism>
<protein>
    <submittedName>
        <fullName evidence="1">Uncharacterized protein</fullName>
    </submittedName>
</protein>
<name>A0AAN5HZA0_9BILA</name>
<gene>
    <name evidence="1" type="ORF">PMAYCL1PPCAC_16468</name>
</gene>
<sequence>MGVHISSYSDEIDARSHKRQNEVVVEVLSFQPCEIPSELIIASYRNLLDASIAQLLSEITDGRREGELLARGNALDGEFNVSSAHDCCESRHFRELWQRRCFEYQGELIDCAPSQKRDQPLHVLWSEMKETHFVHYEICDVRSLEKCEVSLSLIFKREPAPHIPLLPILLLPIALGALGDSLKVLSCGDALDFNRHVQRVLQLQKNPVCKVISLLEASLQFSLVFERTVGKDEIHPPASANSLDFLFFQAILYRIISVMTHFSGGHSSGIRLVIYS</sequence>
<dbReference type="EMBL" id="BTRK01000004">
    <property type="protein sequence ID" value="GMR46273.1"/>
    <property type="molecule type" value="Genomic_DNA"/>
</dbReference>
<accession>A0AAN5HZA0</accession>